<reference evidence="1 2" key="1">
    <citation type="submission" date="2016-11" db="EMBL/GenBank/DDBJ databases">
        <authorList>
            <person name="Jaros S."/>
            <person name="Januszkiewicz K."/>
            <person name="Wedrychowicz H."/>
        </authorList>
    </citation>
    <scope>NUCLEOTIDE SEQUENCE [LARGE SCALE GENOMIC DNA]</scope>
    <source>
        <strain evidence="1 2">DSM 15480</strain>
    </source>
</reference>
<dbReference type="STRING" id="1121950.SAMN02745243_04004"/>
<dbReference type="EMBL" id="FQZY01000109">
    <property type="protein sequence ID" value="SHK92243.1"/>
    <property type="molecule type" value="Genomic_DNA"/>
</dbReference>
<organism evidence="1 2">
    <name type="scientific">Hespellia stercorisuis DSM 15480</name>
    <dbReference type="NCBI Taxonomy" id="1121950"/>
    <lineage>
        <taxon>Bacteria</taxon>
        <taxon>Bacillati</taxon>
        <taxon>Bacillota</taxon>
        <taxon>Clostridia</taxon>
        <taxon>Lachnospirales</taxon>
        <taxon>Lachnospiraceae</taxon>
        <taxon>Hespellia</taxon>
    </lineage>
</organism>
<sequence>MNIEAYDSESLRKIVRELQNKNRQLKEKLYKANIPFDTENPFEELISNHEEYDPDKASNSINMKSFHYYDRMYPSQEVASSIGNLVKWLLILFPVTI</sequence>
<name>A0A1M6WEL5_9FIRM</name>
<accession>A0A1M6WEL5</accession>
<protein>
    <submittedName>
        <fullName evidence="1">Uncharacterized protein</fullName>
    </submittedName>
</protein>
<dbReference type="Proteomes" id="UP000184301">
    <property type="component" value="Unassembled WGS sequence"/>
</dbReference>
<dbReference type="AlphaFoldDB" id="A0A1M6WEL5"/>
<keyword evidence="2" id="KW-1185">Reference proteome</keyword>
<gene>
    <name evidence="1" type="ORF">SAMN02745243_04004</name>
</gene>
<proteinExistence type="predicted"/>
<evidence type="ECO:0000313" key="1">
    <source>
        <dbReference type="EMBL" id="SHK92243.1"/>
    </source>
</evidence>
<evidence type="ECO:0000313" key="2">
    <source>
        <dbReference type="Proteomes" id="UP000184301"/>
    </source>
</evidence>
<dbReference type="RefSeq" id="WP_073113246.1">
    <property type="nucleotide sequence ID" value="NZ_FQZY01000109.1"/>
</dbReference>
<dbReference type="OrthoDB" id="9802848at2"/>